<organism evidence="7 8">
    <name type="scientific">Venturia inaequalis</name>
    <name type="common">Apple scab fungus</name>
    <dbReference type="NCBI Taxonomy" id="5025"/>
    <lineage>
        <taxon>Eukaryota</taxon>
        <taxon>Fungi</taxon>
        <taxon>Dikarya</taxon>
        <taxon>Ascomycota</taxon>
        <taxon>Pezizomycotina</taxon>
        <taxon>Dothideomycetes</taxon>
        <taxon>Pleosporomycetidae</taxon>
        <taxon>Venturiales</taxon>
        <taxon>Venturiaceae</taxon>
        <taxon>Venturia</taxon>
    </lineage>
</organism>
<comment type="subcellular location">
    <subcellularLocation>
        <location evidence="1">Membrane</location>
        <topology evidence="1">Multi-pass membrane protein</topology>
    </subcellularLocation>
</comment>
<feature type="transmembrane region" description="Helical" evidence="6">
    <location>
        <begin position="274"/>
        <end position="294"/>
    </location>
</feature>
<dbReference type="FunFam" id="1.20.1740.10:FF:000025">
    <property type="entry name" value="High-affinity methionine permease"/>
    <property type="match status" value="1"/>
</dbReference>
<dbReference type="GO" id="GO:0015179">
    <property type="term" value="F:L-amino acid transmembrane transporter activity"/>
    <property type="evidence" value="ECO:0007669"/>
    <property type="project" value="TreeGrafter"/>
</dbReference>
<sequence length="671" mass="73392">PQTLANAFPQQLGKLGLLVSTVGTQKASICGSSRFRKLSEEDSSSTISETGSDEPLLRSSSREESRLNPVRFISINTSRYEQASLLSPYGSSDPRTPLLTPLRTPRTPSTELNTIPEAATVGRNITSTSAYFLIISRVIGSGIFATPGVIAQSTGSIGLALLLWLLGAVISACGLAVSLELGCMLPRSGGEKVYLEFIYDRPRFLASTVVAVQAMLLGFTASNCIVFGKYMLFALSIEPSDLAQRLTAAGLIIIVTIIHGRFLKGGIAIQNALGWIKILVIAFMAFAGLGVLIFKPDRVLAHRHHRQHPFSWKNIWEGSEWNFGTLATSFFKVSYAYSGYDNANNVLDEVKDPVRTLKKVAPLAMITIFIFYLLLNLAYFVVIPLEEIKASGELIAALFFERILGEGFGSRLLPILIALSAAGNVMVTTFAQARVNQQIARQGFLPFSKHISSSAPYGTPIGGLLVHLIPSLLVILLPPQGAIYSFILEVKGYPAQITTLAIGIGLLWLRSRRPDLRRPFKAWKPAVYLPVLLAASLLLAPFFPPSKGKNEFVFWYGTYALVGIGSVLLAVVYWWVWIKVLPWWGGYKYEEEMDVLKDGTVVSSLVKFRNLGYGEDNDGDDQSDIECDGAVEEKPTDKGKRKDGIGLTIEEIDKMDADMGVRPLAVIKECA</sequence>
<feature type="compositionally biased region" description="Low complexity" evidence="5">
    <location>
        <begin position="91"/>
        <end position="110"/>
    </location>
</feature>
<dbReference type="PANTHER" id="PTHR11785:SF532">
    <property type="entry name" value="TRANSPORTER, PUTATIVE (EUROFUNG)-RELATED"/>
    <property type="match status" value="1"/>
</dbReference>
<evidence type="ECO:0000256" key="5">
    <source>
        <dbReference type="SAM" id="MobiDB-lite"/>
    </source>
</evidence>
<comment type="caution">
    <text evidence="7">The sequence shown here is derived from an EMBL/GenBank/DDBJ whole genome shotgun (WGS) entry which is preliminary data.</text>
</comment>
<dbReference type="Gene3D" id="1.20.1740.10">
    <property type="entry name" value="Amino acid/polyamine transporter I"/>
    <property type="match status" value="1"/>
</dbReference>
<feature type="transmembrane region" description="Helical" evidence="6">
    <location>
        <begin position="130"/>
        <end position="150"/>
    </location>
</feature>
<feature type="compositionally biased region" description="Low complexity" evidence="5">
    <location>
        <begin position="44"/>
        <end position="59"/>
    </location>
</feature>
<keyword evidence="4 6" id="KW-0472">Membrane</keyword>
<gene>
    <name evidence="7" type="ORF">BLS_005174</name>
</gene>
<evidence type="ECO:0000313" key="7">
    <source>
        <dbReference type="EMBL" id="KAE9969908.1"/>
    </source>
</evidence>
<feature type="region of interest" description="Disordered" evidence="5">
    <location>
        <begin position="40"/>
        <end position="63"/>
    </location>
</feature>
<feature type="transmembrane region" description="Helical" evidence="6">
    <location>
        <begin position="555"/>
        <end position="578"/>
    </location>
</feature>
<evidence type="ECO:0000313" key="8">
    <source>
        <dbReference type="Proteomes" id="UP000433883"/>
    </source>
</evidence>
<dbReference type="GO" id="GO:0016020">
    <property type="term" value="C:membrane"/>
    <property type="evidence" value="ECO:0007669"/>
    <property type="project" value="UniProtKB-SubCell"/>
</dbReference>
<feature type="transmembrane region" description="Helical" evidence="6">
    <location>
        <begin position="157"/>
        <end position="179"/>
    </location>
</feature>
<reference evidence="7 8" key="1">
    <citation type="submission" date="2019-11" db="EMBL/GenBank/DDBJ databases">
        <title>Venturia inaequalis Genome Resource.</title>
        <authorList>
            <person name="Lichtner F.J."/>
        </authorList>
    </citation>
    <scope>NUCLEOTIDE SEQUENCE [LARGE SCALE GENOMIC DNA]</scope>
    <source>
        <strain evidence="7">Bline_iso_100314</strain>
    </source>
</reference>
<feature type="transmembrane region" description="Helical" evidence="6">
    <location>
        <begin position="360"/>
        <end position="382"/>
    </location>
</feature>
<keyword evidence="3 6" id="KW-1133">Transmembrane helix</keyword>
<evidence type="ECO:0000256" key="2">
    <source>
        <dbReference type="ARBA" id="ARBA00022692"/>
    </source>
</evidence>
<dbReference type="Proteomes" id="UP000433883">
    <property type="component" value="Unassembled WGS sequence"/>
</dbReference>
<accession>A0A8H3YS38</accession>
<dbReference type="Pfam" id="PF13520">
    <property type="entry name" value="AA_permease_2"/>
    <property type="match status" value="1"/>
</dbReference>
<evidence type="ECO:0000256" key="3">
    <source>
        <dbReference type="ARBA" id="ARBA00022989"/>
    </source>
</evidence>
<feature type="transmembrane region" description="Helical" evidence="6">
    <location>
        <begin position="464"/>
        <end position="487"/>
    </location>
</feature>
<feature type="non-terminal residue" evidence="7">
    <location>
        <position position="1"/>
    </location>
</feature>
<dbReference type="InterPro" id="IPR050598">
    <property type="entry name" value="AminoAcid_Transporter"/>
</dbReference>
<evidence type="ECO:0008006" key="9">
    <source>
        <dbReference type="Google" id="ProtNLM"/>
    </source>
</evidence>
<proteinExistence type="predicted"/>
<feature type="transmembrane region" description="Helical" evidence="6">
    <location>
        <begin position="522"/>
        <end position="543"/>
    </location>
</feature>
<protein>
    <recommendedName>
        <fullName evidence="9">Methionine permease</fullName>
    </recommendedName>
</protein>
<dbReference type="InterPro" id="IPR002293">
    <property type="entry name" value="AA/rel_permease1"/>
</dbReference>
<dbReference type="EMBL" id="WNWQ01000350">
    <property type="protein sequence ID" value="KAE9969908.1"/>
    <property type="molecule type" value="Genomic_DNA"/>
</dbReference>
<dbReference type="AlphaFoldDB" id="A0A8H3YS38"/>
<dbReference type="PANTHER" id="PTHR11785">
    <property type="entry name" value="AMINO ACID TRANSPORTER"/>
    <property type="match status" value="1"/>
</dbReference>
<feature type="region of interest" description="Disordered" evidence="5">
    <location>
        <begin position="86"/>
        <end position="110"/>
    </location>
</feature>
<feature type="transmembrane region" description="Helical" evidence="6">
    <location>
        <begin position="493"/>
        <end position="510"/>
    </location>
</feature>
<evidence type="ECO:0000256" key="6">
    <source>
        <dbReference type="SAM" id="Phobius"/>
    </source>
</evidence>
<evidence type="ECO:0000256" key="4">
    <source>
        <dbReference type="ARBA" id="ARBA00023136"/>
    </source>
</evidence>
<feature type="transmembrane region" description="Helical" evidence="6">
    <location>
        <begin position="412"/>
        <end position="431"/>
    </location>
</feature>
<keyword evidence="2 6" id="KW-0812">Transmembrane</keyword>
<feature type="transmembrane region" description="Helical" evidence="6">
    <location>
        <begin position="204"/>
        <end position="230"/>
    </location>
</feature>
<name>A0A8H3YS38_VENIN</name>
<evidence type="ECO:0000256" key="1">
    <source>
        <dbReference type="ARBA" id="ARBA00004141"/>
    </source>
</evidence>